<keyword evidence="11" id="KW-1185">Reference proteome</keyword>
<organism evidence="10 11">
    <name type="scientific">Leucothrix pacifica</name>
    <dbReference type="NCBI Taxonomy" id="1247513"/>
    <lineage>
        <taxon>Bacteria</taxon>
        <taxon>Pseudomonadati</taxon>
        <taxon>Pseudomonadota</taxon>
        <taxon>Gammaproteobacteria</taxon>
        <taxon>Thiotrichales</taxon>
        <taxon>Thiotrichaceae</taxon>
        <taxon>Leucothrix</taxon>
    </lineage>
</organism>
<keyword evidence="1" id="KW-0813">Transport</keyword>
<dbReference type="GO" id="GO:0043190">
    <property type="term" value="C:ATP-binding cassette (ABC) transporter complex"/>
    <property type="evidence" value="ECO:0007669"/>
    <property type="project" value="InterPro"/>
</dbReference>
<feature type="domain" description="ABC transporter" evidence="9">
    <location>
        <begin position="2"/>
        <end position="234"/>
    </location>
</feature>
<evidence type="ECO:0000256" key="3">
    <source>
        <dbReference type="ARBA" id="ARBA00022496"/>
    </source>
</evidence>
<comment type="caution">
    <text evidence="10">The sequence shown here is derived from an EMBL/GenBank/DDBJ whole genome shotgun (WGS) entry which is preliminary data.</text>
</comment>
<keyword evidence="7" id="KW-0406">Ion transport</keyword>
<dbReference type="SUPFAM" id="SSF52540">
    <property type="entry name" value="P-loop containing nucleoside triphosphate hydrolases"/>
    <property type="match status" value="1"/>
</dbReference>
<evidence type="ECO:0000256" key="2">
    <source>
        <dbReference type="ARBA" id="ARBA00022475"/>
    </source>
</evidence>
<dbReference type="InterPro" id="IPR003439">
    <property type="entry name" value="ABC_transporter-like_ATP-bd"/>
</dbReference>
<evidence type="ECO:0000256" key="6">
    <source>
        <dbReference type="ARBA" id="ARBA00023004"/>
    </source>
</evidence>
<dbReference type="CDD" id="cd03259">
    <property type="entry name" value="ABC_Carb_Solutes_like"/>
    <property type="match status" value="1"/>
</dbReference>
<keyword evidence="5 10" id="KW-0067">ATP-binding</keyword>
<dbReference type="InterPro" id="IPR027417">
    <property type="entry name" value="P-loop_NTPase"/>
</dbReference>
<keyword evidence="8" id="KW-0472">Membrane</keyword>
<dbReference type="Pfam" id="PF00005">
    <property type="entry name" value="ABC_tran"/>
    <property type="match status" value="1"/>
</dbReference>
<dbReference type="Proteomes" id="UP000245539">
    <property type="component" value="Unassembled WGS sequence"/>
</dbReference>
<accession>A0A317CLX9</accession>
<dbReference type="InterPro" id="IPR008995">
    <property type="entry name" value="Mo/tungstate-bd_C_term_dom"/>
</dbReference>
<dbReference type="GO" id="GO:0015408">
    <property type="term" value="F:ABC-type ferric iron transporter activity"/>
    <property type="evidence" value="ECO:0007669"/>
    <property type="project" value="InterPro"/>
</dbReference>
<dbReference type="InterPro" id="IPR015853">
    <property type="entry name" value="ABC_transpr_FbpC"/>
</dbReference>
<keyword evidence="6" id="KW-0408">Iron</keyword>
<evidence type="ECO:0000313" key="11">
    <source>
        <dbReference type="Proteomes" id="UP000245539"/>
    </source>
</evidence>
<keyword evidence="2" id="KW-1003">Cell membrane</keyword>
<proteinExistence type="predicted"/>
<evidence type="ECO:0000256" key="1">
    <source>
        <dbReference type="ARBA" id="ARBA00022448"/>
    </source>
</evidence>
<gene>
    <name evidence="10" type="ORF">DKW60_06505</name>
</gene>
<evidence type="ECO:0000313" key="10">
    <source>
        <dbReference type="EMBL" id="PWQ99217.1"/>
    </source>
</evidence>
<dbReference type="FunFam" id="3.40.50.300:FF:000425">
    <property type="entry name" value="Probable ABC transporter, ATP-binding subunit"/>
    <property type="match status" value="1"/>
</dbReference>
<dbReference type="Gene3D" id="3.40.50.300">
    <property type="entry name" value="P-loop containing nucleotide triphosphate hydrolases"/>
    <property type="match status" value="1"/>
</dbReference>
<dbReference type="Pfam" id="PF08402">
    <property type="entry name" value="TOBE_2"/>
    <property type="match status" value="1"/>
</dbReference>
<sequence length="349" mass="38497">MLTLDKVSLAYQDKQVLNEISLTLEEGEIACLLGPSGCGKTTLLRAIAGFKSLQSGEIKSSQHLLSSANHTLPTEKRNIGMVFQDFALFPHLSIGQNICFGIRHQKKAEKQARLNELLELVGLQGYANRYPHELSGGQQQRIALARAMAPRPRLLLLDEPFSSMDVELRGTLAKEIRSILKHENITTVMVTHDQHEAFSMADKIGVLNDGHLLQWDDARMLYHYPKTAFVARFVGRSNFLEGTITEQGVETAMGVLSTTAAESFSSGDKVKVLVRPEYVQLSVSSAIQAELVSRQFRGGYYMYTLQLSSGEQLQVLLSSLAKHQLGESVGIVLSTDRLSLFPSDSCATT</sequence>
<dbReference type="PROSITE" id="PS50893">
    <property type="entry name" value="ABC_TRANSPORTER_2"/>
    <property type="match status" value="1"/>
</dbReference>
<dbReference type="InterPro" id="IPR050093">
    <property type="entry name" value="ABC_SmlMolc_Importer"/>
</dbReference>
<evidence type="ECO:0000256" key="8">
    <source>
        <dbReference type="ARBA" id="ARBA00023136"/>
    </source>
</evidence>
<dbReference type="AlphaFoldDB" id="A0A317CLX9"/>
<evidence type="ECO:0000259" key="9">
    <source>
        <dbReference type="PROSITE" id="PS50893"/>
    </source>
</evidence>
<dbReference type="InterPro" id="IPR017871">
    <property type="entry name" value="ABC_transporter-like_CS"/>
</dbReference>
<dbReference type="SMART" id="SM00382">
    <property type="entry name" value="AAA"/>
    <property type="match status" value="1"/>
</dbReference>
<evidence type="ECO:0000256" key="7">
    <source>
        <dbReference type="ARBA" id="ARBA00023065"/>
    </source>
</evidence>
<dbReference type="PROSITE" id="PS00211">
    <property type="entry name" value="ABC_TRANSPORTER_1"/>
    <property type="match status" value="1"/>
</dbReference>
<dbReference type="SUPFAM" id="SSF50331">
    <property type="entry name" value="MOP-like"/>
    <property type="match status" value="1"/>
</dbReference>
<evidence type="ECO:0000256" key="5">
    <source>
        <dbReference type="ARBA" id="ARBA00022840"/>
    </source>
</evidence>
<dbReference type="PANTHER" id="PTHR42781:SF4">
    <property type="entry name" value="SPERMIDINE_PUTRESCINE IMPORT ATP-BINDING PROTEIN POTA"/>
    <property type="match status" value="1"/>
</dbReference>
<name>A0A317CLX9_9GAMM</name>
<keyword evidence="4" id="KW-0547">Nucleotide-binding</keyword>
<dbReference type="Gene3D" id="2.40.50.100">
    <property type="match status" value="1"/>
</dbReference>
<keyword evidence="3" id="KW-0410">Iron transport</keyword>
<evidence type="ECO:0000256" key="4">
    <source>
        <dbReference type="ARBA" id="ARBA00022741"/>
    </source>
</evidence>
<dbReference type="EMBL" id="QGKM01000013">
    <property type="protein sequence ID" value="PWQ99217.1"/>
    <property type="molecule type" value="Genomic_DNA"/>
</dbReference>
<protein>
    <submittedName>
        <fullName evidence="10">Iron ABC transporter ATP-binding protein</fullName>
    </submittedName>
</protein>
<dbReference type="GO" id="GO:0005524">
    <property type="term" value="F:ATP binding"/>
    <property type="evidence" value="ECO:0007669"/>
    <property type="project" value="UniProtKB-KW"/>
</dbReference>
<dbReference type="PANTHER" id="PTHR42781">
    <property type="entry name" value="SPERMIDINE/PUTRESCINE IMPORT ATP-BINDING PROTEIN POTA"/>
    <property type="match status" value="1"/>
</dbReference>
<dbReference type="InterPro" id="IPR013611">
    <property type="entry name" value="Transp-assoc_OB_typ2"/>
</dbReference>
<dbReference type="InterPro" id="IPR003593">
    <property type="entry name" value="AAA+_ATPase"/>
</dbReference>
<dbReference type="GO" id="GO:0016887">
    <property type="term" value="F:ATP hydrolysis activity"/>
    <property type="evidence" value="ECO:0007669"/>
    <property type="project" value="InterPro"/>
</dbReference>
<dbReference type="GO" id="GO:0015697">
    <property type="term" value="P:quaternary ammonium group transport"/>
    <property type="evidence" value="ECO:0007669"/>
    <property type="project" value="UniProtKB-ARBA"/>
</dbReference>
<dbReference type="OrthoDB" id="9802264at2"/>
<reference evidence="10 11" key="1">
    <citation type="submission" date="2018-05" db="EMBL/GenBank/DDBJ databases">
        <title>Leucothrix arctica sp. nov., isolated from Arctic seawater.</title>
        <authorList>
            <person name="Choi A."/>
            <person name="Baek K."/>
        </authorList>
    </citation>
    <scope>NUCLEOTIDE SEQUENCE [LARGE SCALE GENOMIC DNA]</scope>
    <source>
        <strain evidence="10 11">JCM 18388</strain>
    </source>
</reference>